<name>A0ABT5FI29_9GAMM</name>
<dbReference type="PANTHER" id="PTHR12789:SF0">
    <property type="entry name" value="DENSITY-REGULATED PROTEIN"/>
    <property type="match status" value="1"/>
</dbReference>
<evidence type="ECO:0000259" key="2">
    <source>
        <dbReference type="PROSITE" id="PS50296"/>
    </source>
</evidence>
<dbReference type="PIRSF" id="PIRSF037511">
    <property type="entry name" value="Transl_init_SUI1_pro"/>
    <property type="match status" value="1"/>
</dbReference>
<sequence length="114" mass="12579">MADWQNQLSKLVYSTDSGKIEDKKPTNVQVGEVYKDGFVRISRETKGRKGKGVMIITGIQLPADEFKKLAQTLKKKSGTGGAVKDDQIEIQGDDRNKLQSILEDMGYKCKISGG</sequence>
<dbReference type="EMBL" id="JAQOMS010000002">
    <property type="protein sequence ID" value="MDC2890846.1"/>
    <property type="molecule type" value="Genomic_DNA"/>
</dbReference>
<comment type="caution">
    <text evidence="3">The sequence shown here is derived from an EMBL/GenBank/DDBJ whole genome shotgun (WGS) entry which is preliminary data.</text>
</comment>
<evidence type="ECO:0000256" key="1">
    <source>
        <dbReference type="ARBA" id="ARBA00005422"/>
    </source>
</evidence>
<keyword evidence="4" id="KW-1185">Reference proteome</keyword>
<dbReference type="InterPro" id="IPR005872">
    <property type="entry name" value="SUI1_arc_bac"/>
</dbReference>
<dbReference type="PROSITE" id="PS50296">
    <property type="entry name" value="SUI1"/>
    <property type="match status" value="1"/>
</dbReference>
<dbReference type="InterPro" id="IPR001950">
    <property type="entry name" value="SUI1"/>
</dbReference>
<dbReference type="Pfam" id="PF01253">
    <property type="entry name" value="SUI1"/>
    <property type="match status" value="1"/>
</dbReference>
<evidence type="ECO:0000313" key="3">
    <source>
        <dbReference type="EMBL" id="MDC2890846.1"/>
    </source>
</evidence>
<dbReference type="CDD" id="cd11567">
    <property type="entry name" value="YciH_like"/>
    <property type="match status" value="1"/>
</dbReference>
<protein>
    <submittedName>
        <fullName evidence="3">Stress response translation initiation inhibitor YciH</fullName>
    </submittedName>
</protein>
<dbReference type="RefSeq" id="WP_215965129.1">
    <property type="nucleotide sequence ID" value="NZ_JAQOMS010000002.1"/>
</dbReference>
<evidence type="ECO:0000313" key="4">
    <source>
        <dbReference type="Proteomes" id="UP001528411"/>
    </source>
</evidence>
<organism evidence="3 4">
    <name type="scientific">Psychrosphaera algicola</name>
    <dbReference type="NCBI Taxonomy" id="3023714"/>
    <lineage>
        <taxon>Bacteria</taxon>
        <taxon>Pseudomonadati</taxon>
        <taxon>Pseudomonadota</taxon>
        <taxon>Gammaproteobacteria</taxon>
        <taxon>Alteromonadales</taxon>
        <taxon>Pseudoalteromonadaceae</taxon>
        <taxon>Psychrosphaera</taxon>
    </lineage>
</organism>
<dbReference type="InterPro" id="IPR050318">
    <property type="entry name" value="DENR/SUI1_TIF"/>
</dbReference>
<reference evidence="3 4" key="1">
    <citation type="submission" date="2023-01" db="EMBL/GenBank/DDBJ databases">
        <title>Psychrosphaera sp. nov., isolated from marine algae.</title>
        <authorList>
            <person name="Bayburt H."/>
            <person name="Choi B.J."/>
            <person name="Kim J.M."/>
            <person name="Choi D.G."/>
            <person name="Jeon C.O."/>
        </authorList>
    </citation>
    <scope>NUCLEOTIDE SEQUENCE [LARGE SCALE GENOMIC DNA]</scope>
    <source>
        <strain evidence="3 4">G1-22</strain>
    </source>
</reference>
<proteinExistence type="inferred from homology"/>
<comment type="similarity">
    <text evidence="1">Belongs to the SUI1 family.</text>
</comment>
<dbReference type="Proteomes" id="UP001528411">
    <property type="component" value="Unassembled WGS sequence"/>
</dbReference>
<dbReference type="PANTHER" id="PTHR12789">
    <property type="entry name" value="DENSITY-REGULATED PROTEIN HOMOLOG"/>
    <property type="match status" value="1"/>
</dbReference>
<accession>A0ABT5FI29</accession>
<feature type="domain" description="SUI1" evidence="2">
    <location>
        <begin position="40"/>
        <end position="106"/>
    </location>
</feature>
<gene>
    <name evidence="3" type="ORF">PN838_21500</name>
</gene>